<comment type="caution">
    <text evidence="3">The sequence shown here is derived from an EMBL/GenBank/DDBJ whole genome shotgun (WGS) entry which is preliminary data.</text>
</comment>
<proteinExistence type="predicted"/>
<dbReference type="Gene3D" id="3.10.180.10">
    <property type="entry name" value="2,3-Dihydroxybiphenyl 1,2-Dioxygenase, domain 1"/>
    <property type="match status" value="2"/>
</dbReference>
<evidence type="ECO:0000256" key="1">
    <source>
        <dbReference type="ARBA" id="ARBA00022723"/>
    </source>
</evidence>
<feature type="domain" description="VOC" evidence="2">
    <location>
        <begin position="172"/>
        <end position="294"/>
    </location>
</feature>
<dbReference type="CDD" id="cd16359">
    <property type="entry name" value="VOC_BsCatE_like_C"/>
    <property type="match status" value="1"/>
</dbReference>
<dbReference type="InterPro" id="IPR018146">
    <property type="entry name" value="Glyoxalase_1_CS"/>
</dbReference>
<keyword evidence="1" id="KW-0479">Metal-binding</keyword>
<dbReference type="InterPro" id="IPR004360">
    <property type="entry name" value="Glyas_Fos-R_dOase_dom"/>
</dbReference>
<dbReference type="PROSITE" id="PS51819">
    <property type="entry name" value="VOC"/>
    <property type="match status" value="2"/>
</dbReference>
<evidence type="ECO:0000313" key="3">
    <source>
        <dbReference type="EMBL" id="HIQ30354.1"/>
    </source>
</evidence>
<dbReference type="PANTHER" id="PTHR43279">
    <property type="entry name" value="CATECHOL-2,3-DIOXYGENASE"/>
    <property type="match status" value="1"/>
</dbReference>
<dbReference type="Proteomes" id="UP000608579">
    <property type="component" value="Unassembled WGS sequence"/>
</dbReference>
<dbReference type="Pfam" id="PF00903">
    <property type="entry name" value="Glyoxalase"/>
    <property type="match status" value="2"/>
</dbReference>
<evidence type="ECO:0000313" key="4">
    <source>
        <dbReference type="Proteomes" id="UP000608579"/>
    </source>
</evidence>
<dbReference type="SUPFAM" id="SSF54593">
    <property type="entry name" value="Glyoxalase/Bleomycin resistance protein/Dihydroxybiphenyl dioxygenase"/>
    <property type="match status" value="2"/>
</dbReference>
<dbReference type="PROSITE" id="PS00934">
    <property type="entry name" value="GLYOXALASE_I_1"/>
    <property type="match status" value="1"/>
</dbReference>
<dbReference type="EMBL" id="DQVM01000140">
    <property type="protein sequence ID" value="HIQ30354.1"/>
    <property type="molecule type" value="Genomic_DNA"/>
</dbReference>
<dbReference type="PANTHER" id="PTHR43279:SF1">
    <property type="entry name" value="CATECHOL-2,3-DIOXYGENASE"/>
    <property type="match status" value="1"/>
</dbReference>
<dbReference type="InterPro" id="IPR037523">
    <property type="entry name" value="VOC_core"/>
</dbReference>
<dbReference type="InterPro" id="IPR029068">
    <property type="entry name" value="Glyas_Bleomycin-R_OHBP_Dase"/>
</dbReference>
<protein>
    <submittedName>
        <fullName evidence="3">VOC family protein</fullName>
    </submittedName>
</protein>
<dbReference type="GO" id="GO:0004462">
    <property type="term" value="F:lactoylglutathione lyase activity"/>
    <property type="evidence" value="ECO:0007669"/>
    <property type="project" value="InterPro"/>
</dbReference>
<organism evidence="3 4">
    <name type="scientific">Caldiarchaeum subterraneum</name>
    <dbReference type="NCBI Taxonomy" id="311458"/>
    <lineage>
        <taxon>Archaea</taxon>
        <taxon>Nitrososphaerota</taxon>
        <taxon>Candidatus Caldarchaeales</taxon>
        <taxon>Candidatus Caldarchaeaceae</taxon>
        <taxon>Candidatus Caldarchaeum</taxon>
    </lineage>
</organism>
<feature type="domain" description="VOC" evidence="2">
    <location>
        <begin position="6"/>
        <end position="122"/>
    </location>
</feature>
<dbReference type="AlphaFoldDB" id="A0A832ZWZ0"/>
<reference evidence="3" key="1">
    <citation type="journal article" date="2020" name="ISME J.">
        <title>Gammaproteobacteria mediating utilization of methyl-, sulfur- and petroleum organic compounds in deep ocean hydrothermal plumes.</title>
        <authorList>
            <person name="Zhou Z."/>
            <person name="Liu Y."/>
            <person name="Pan J."/>
            <person name="Cron B.R."/>
            <person name="Toner B.M."/>
            <person name="Anantharaman K."/>
            <person name="Breier J.A."/>
            <person name="Dick G.J."/>
            <person name="Li M."/>
        </authorList>
    </citation>
    <scope>NUCLEOTIDE SEQUENCE</scope>
    <source>
        <strain evidence="3">SZUA-1515</strain>
    </source>
</reference>
<gene>
    <name evidence="3" type="ORF">EYH45_07310</name>
</gene>
<accession>A0A832ZWZ0</accession>
<name>A0A832ZWZ0_CALS0</name>
<evidence type="ECO:0000259" key="2">
    <source>
        <dbReference type="PROSITE" id="PS51819"/>
    </source>
</evidence>
<dbReference type="GO" id="GO:0046872">
    <property type="term" value="F:metal ion binding"/>
    <property type="evidence" value="ECO:0007669"/>
    <property type="project" value="UniProtKB-KW"/>
</dbReference>
<sequence>MDPNASIGWVSLTVSDLEEALSFYTGILGMDKISNTENGCVVLGVTRTPLIILREQRGATPKPPNTRGLYHYAILLPNRRNLADMFTRLYNMWKLDGGADHLVSEALYLRDPDGHGVEIYTDKPRGMWRRSRSGEISMATLPLNLDNLLKELQREETGKNLNSRWRLPTGTRIGHIHLHVSNLKKAEEFYHKILGFDITTRSYPGALFMSAGGYHHHIGVNVWAGEDAPPTPSESVQLVSFAIKLTDRDNLNKITKRLEEKRIKFNEGLINKITGYRGVSVKDFDGNNVELIIVEDDKNLQ</sequence>